<dbReference type="EMBL" id="GBEZ01017148">
    <property type="protein sequence ID" value="JAC69163.1"/>
    <property type="molecule type" value="Transcribed_RNA"/>
</dbReference>
<dbReference type="AlphaFoldDB" id="A0A061RB38"/>
<reference evidence="2" key="1">
    <citation type="submission" date="2014-05" db="EMBL/GenBank/DDBJ databases">
        <title>The transcriptome of the halophilic microalga Tetraselmis sp. GSL018 isolated from the Great Salt Lake, Utah.</title>
        <authorList>
            <person name="Jinkerson R.E."/>
            <person name="D'Adamo S."/>
            <person name="Posewitz M.C."/>
        </authorList>
    </citation>
    <scope>NUCLEOTIDE SEQUENCE</scope>
    <source>
        <strain evidence="2">GSL018</strain>
    </source>
</reference>
<name>A0A061RB38_9CHLO</name>
<organism evidence="2">
    <name type="scientific">Tetraselmis sp. GSL018</name>
    <dbReference type="NCBI Taxonomy" id="582737"/>
    <lineage>
        <taxon>Eukaryota</taxon>
        <taxon>Viridiplantae</taxon>
        <taxon>Chlorophyta</taxon>
        <taxon>core chlorophytes</taxon>
        <taxon>Chlorodendrophyceae</taxon>
        <taxon>Chlorodendrales</taxon>
        <taxon>Chlorodendraceae</taxon>
        <taxon>Tetraselmis</taxon>
    </lineage>
</organism>
<proteinExistence type="predicted"/>
<protein>
    <submittedName>
        <fullName evidence="2">Uncharacterized protein</fullName>
    </submittedName>
</protein>
<evidence type="ECO:0000313" key="2">
    <source>
        <dbReference type="EMBL" id="JAC69163.1"/>
    </source>
</evidence>
<gene>
    <name evidence="2" type="ORF">TSPGSL018_7027</name>
</gene>
<sequence>ERGAALLAQGVQAAHPELTIPAGGRGRAAAVRGPKAPRHSAPPPTPSLRCAPLPHLPVHPPWETAGKGPVAWFPDKAKHSRDLDVDTLVRLHKTIFKEFLWTAKNQEYFALITKGKAPHPLHTI</sequence>
<accession>A0A061RB38</accession>
<feature type="region of interest" description="Disordered" evidence="1">
    <location>
        <begin position="17"/>
        <end position="47"/>
    </location>
</feature>
<feature type="non-terminal residue" evidence="2">
    <location>
        <position position="124"/>
    </location>
</feature>
<feature type="non-terminal residue" evidence="2">
    <location>
        <position position="1"/>
    </location>
</feature>
<evidence type="ECO:0000256" key="1">
    <source>
        <dbReference type="SAM" id="MobiDB-lite"/>
    </source>
</evidence>